<dbReference type="EMBL" id="PGCK01000005">
    <property type="protein sequence ID" value="MCD1294815.1"/>
    <property type="molecule type" value="Genomic_DNA"/>
</dbReference>
<feature type="transmembrane region" description="Helical" evidence="1">
    <location>
        <begin position="12"/>
        <end position="30"/>
    </location>
</feature>
<dbReference type="InterPro" id="IPR055685">
    <property type="entry name" value="DUF7261"/>
</dbReference>
<keyword evidence="1" id="KW-1133">Transmembrane helix</keyword>
<keyword evidence="1" id="KW-0472">Membrane</keyword>
<dbReference type="RefSeq" id="WP_230741651.1">
    <property type="nucleotide sequence ID" value="NZ_PGCK01000005.1"/>
</dbReference>
<evidence type="ECO:0000313" key="3">
    <source>
        <dbReference type="Proteomes" id="UP001320159"/>
    </source>
</evidence>
<evidence type="ECO:0000313" key="2">
    <source>
        <dbReference type="EMBL" id="MCD1294815.1"/>
    </source>
</evidence>
<proteinExistence type="predicted"/>
<dbReference type="Pfam" id="PF23922">
    <property type="entry name" value="DUF7261"/>
    <property type="match status" value="1"/>
</dbReference>
<reference evidence="2 3" key="1">
    <citation type="submission" date="2017-11" db="EMBL/GenBank/DDBJ databases">
        <title>Isolation and Characterization of Family Methanocellaceae Species from Potential Methane Hydrate Area Offshore Southwestern Taiwan.</title>
        <authorList>
            <person name="Zhang W.-L."/>
            <person name="Chen W.-C."/>
            <person name="Lai M.-C."/>
            <person name="Chen S.-C."/>
        </authorList>
    </citation>
    <scope>NUCLEOTIDE SEQUENCE [LARGE SCALE GENOMIC DNA]</scope>
    <source>
        <strain evidence="2 3">CWC-04</strain>
    </source>
</reference>
<keyword evidence="3" id="KW-1185">Reference proteome</keyword>
<name>A0AAP2RDV1_9EURY</name>
<protein>
    <submittedName>
        <fullName evidence="2">Uncharacterized protein</fullName>
    </submittedName>
</protein>
<evidence type="ECO:0000256" key="1">
    <source>
        <dbReference type="SAM" id="Phobius"/>
    </source>
</evidence>
<accession>A0AAP2RDV1</accession>
<sequence length="170" mass="18665">MTGKYDEKGQMIIMTAMVAGLLLISIAFFITSVKDPGIDSTESPYLTADAKDNILWAQDASLDDAAARTGSLYAWDDRVFAVNCFKNTAAYAVNSLADNLQMHGVAYQFSYNRTLSNEYILQNPGLDLENIDGVLVYEESGDAKIYGCSYDAHIYDGITCIKIGRITVKT</sequence>
<comment type="caution">
    <text evidence="2">The sequence shown here is derived from an EMBL/GenBank/DDBJ whole genome shotgun (WGS) entry which is preliminary data.</text>
</comment>
<dbReference type="AlphaFoldDB" id="A0AAP2RDV1"/>
<organism evidence="2 3">
    <name type="scientific">Methanooceanicella nereidis</name>
    <dbReference type="NCBI Taxonomy" id="2052831"/>
    <lineage>
        <taxon>Archaea</taxon>
        <taxon>Methanobacteriati</taxon>
        <taxon>Methanobacteriota</taxon>
        <taxon>Stenosarchaea group</taxon>
        <taxon>Methanomicrobia</taxon>
        <taxon>Methanocellales</taxon>
        <taxon>Methanocellaceae</taxon>
        <taxon>Methanooceanicella</taxon>
    </lineage>
</organism>
<keyword evidence="1" id="KW-0812">Transmembrane</keyword>
<dbReference type="Proteomes" id="UP001320159">
    <property type="component" value="Unassembled WGS sequence"/>
</dbReference>
<gene>
    <name evidence="2" type="ORF">CUJ83_07360</name>
</gene>